<comment type="caution">
    <text evidence="11">The sequence shown here is derived from an EMBL/GenBank/DDBJ whole genome shotgun (WGS) entry which is preliminary data.</text>
</comment>
<keyword evidence="6 7" id="KW-0624">Polysaccharide degradation</keyword>
<keyword evidence="9" id="KW-0812">Transmembrane</keyword>
<dbReference type="Pfam" id="PF00150">
    <property type="entry name" value="Cellulase"/>
    <property type="match status" value="1"/>
</dbReference>
<protein>
    <recommendedName>
        <fullName evidence="7">Endoglucanase</fullName>
        <ecNumber evidence="7">3.2.1.4</ecNumber>
    </recommendedName>
</protein>
<dbReference type="InterPro" id="IPR001547">
    <property type="entry name" value="Glyco_hydro_5"/>
</dbReference>
<dbReference type="InterPro" id="IPR017853">
    <property type="entry name" value="GH"/>
</dbReference>
<dbReference type="SUPFAM" id="SSF49384">
    <property type="entry name" value="Carbohydrate-binding domain"/>
    <property type="match status" value="1"/>
</dbReference>
<dbReference type="Pfam" id="PF00553">
    <property type="entry name" value="CBM_2"/>
    <property type="match status" value="1"/>
</dbReference>
<feature type="region of interest" description="Disordered" evidence="8">
    <location>
        <begin position="191"/>
        <end position="233"/>
    </location>
</feature>
<evidence type="ECO:0000313" key="11">
    <source>
        <dbReference type="EMBL" id="MBC5681277.1"/>
    </source>
</evidence>
<dbReference type="Proteomes" id="UP000628463">
    <property type="component" value="Unassembled WGS sequence"/>
</dbReference>
<feature type="domain" description="CBM2" evidence="10">
    <location>
        <begin position="73"/>
        <end position="167"/>
    </location>
</feature>
<evidence type="ECO:0000256" key="2">
    <source>
        <dbReference type="ARBA" id="ARBA00022801"/>
    </source>
</evidence>
<dbReference type="EMBL" id="JACOPD010000006">
    <property type="protein sequence ID" value="MBC5681277.1"/>
    <property type="molecule type" value="Genomic_DNA"/>
</dbReference>
<feature type="compositionally biased region" description="Basic and acidic residues" evidence="8">
    <location>
        <begin position="61"/>
        <end position="70"/>
    </location>
</feature>
<dbReference type="Gene3D" id="3.20.20.80">
    <property type="entry name" value="Glycosidases"/>
    <property type="match status" value="1"/>
</dbReference>
<dbReference type="Gene3D" id="2.60.40.290">
    <property type="match status" value="1"/>
</dbReference>
<dbReference type="EC" id="3.2.1.4" evidence="7"/>
<keyword evidence="3 7" id="KW-0136">Cellulose degradation</keyword>
<comment type="similarity">
    <text evidence="7">Belongs to the glycosyl hydrolase 5 (cellulase A) family.</text>
</comment>
<dbReference type="InterPro" id="IPR008965">
    <property type="entry name" value="CBM2/CBM3_carb-bd_dom_sf"/>
</dbReference>
<dbReference type="RefSeq" id="WP_186837077.1">
    <property type="nucleotide sequence ID" value="NZ_JACOPD010000006.1"/>
</dbReference>
<evidence type="ECO:0000313" key="12">
    <source>
        <dbReference type="Proteomes" id="UP000628463"/>
    </source>
</evidence>
<keyword evidence="2 7" id="KW-0378">Hydrolase</keyword>
<dbReference type="SMART" id="SM00637">
    <property type="entry name" value="CBD_II"/>
    <property type="match status" value="1"/>
</dbReference>
<accession>A0ABR7G1F8</accession>
<dbReference type="SUPFAM" id="SSF51445">
    <property type="entry name" value="(Trans)glycosidases"/>
    <property type="match status" value="1"/>
</dbReference>
<organism evidence="11 12">
    <name type="scientific">Lachnospira hominis</name>
    <name type="common">ex Liu et al. 2021</name>
    <dbReference type="NCBI Taxonomy" id="2763051"/>
    <lineage>
        <taxon>Bacteria</taxon>
        <taxon>Bacillati</taxon>
        <taxon>Bacillota</taxon>
        <taxon>Clostridia</taxon>
        <taxon>Lachnospirales</taxon>
        <taxon>Lachnospiraceae</taxon>
        <taxon>Lachnospira</taxon>
    </lineage>
</organism>
<name>A0ABR7G1F8_9FIRM</name>
<evidence type="ECO:0000259" key="10">
    <source>
        <dbReference type="SMART" id="SM00637"/>
    </source>
</evidence>
<keyword evidence="12" id="KW-1185">Reference proteome</keyword>
<evidence type="ECO:0000256" key="3">
    <source>
        <dbReference type="ARBA" id="ARBA00023001"/>
    </source>
</evidence>
<evidence type="ECO:0000256" key="6">
    <source>
        <dbReference type="ARBA" id="ARBA00023326"/>
    </source>
</evidence>
<dbReference type="PANTHER" id="PTHR34142:SF1">
    <property type="entry name" value="GLYCOSIDE HYDROLASE FAMILY 5 DOMAIN-CONTAINING PROTEIN"/>
    <property type="match status" value="1"/>
</dbReference>
<evidence type="ECO:0000256" key="7">
    <source>
        <dbReference type="RuleBase" id="RU361153"/>
    </source>
</evidence>
<keyword evidence="5 7" id="KW-0326">Glycosidase</keyword>
<feature type="compositionally biased region" description="Polar residues" evidence="8">
    <location>
        <begin position="191"/>
        <end position="206"/>
    </location>
</feature>
<evidence type="ECO:0000256" key="4">
    <source>
        <dbReference type="ARBA" id="ARBA00023277"/>
    </source>
</evidence>
<evidence type="ECO:0000256" key="8">
    <source>
        <dbReference type="SAM" id="MobiDB-lite"/>
    </source>
</evidence>
<keyword evidence="9" id="KW-1133">Transmembrane helix</keyword>
<reference evidence="11 12" key="1">
    <citation type="submission" date="2020-08" db="EMBL/GenBank/DDBJ databases">
        <title>Genome public.</title>
        <authorList>
            <person name="Liu C."/>
            <person name="Sun Q."/>
        </authorList>
    </citation>
    <scope>NUCLEOTIDE SEQUENCE [LARGE SCALE GENOMIC DNA]</scope>
    <source>
        <strain evidence="11 12">NSJ-43</strain>
    </source>
</reference>
<feature type="transmembrane region" description="Helical" evidence="9">
    <location>
        <begin position="12"/>
        <end position="31"/>
    </location>
</feature>
<evidence type="ECO:0000256" key="5">
    <source>
        <dbReference type="ARBA" id="ARBA00023295"/>
    </source>
</evidence>
<keyword evidence="4 7" id="KW-0119">Carbohydrate metabolism</keyword>
<sequence>MSGLSKKVKIIIAAAVSVLILVAGIVTGILISSHSGDKDSYKASEESDSRNEQVISSNGTQKDKEQDKKWTDAAAEFKDVNSWESEGKKFTQYELTVTNHGSSAIDEWKINFPVGSTTQLSQSWNCDISVDNNNGNVRFILVPADYNKKLEAGAKTQGIGFIVSMTDDYKLGDYDIETVVTDDTLTASNVSDQVSEQVSGQTSDQLSGLYDENADSQDNNSRESNDNEDLSGQLHVSGTDIIDGNGNVVRLKGVSTHGLAWYPQYVNYDAFRTLRDDWGVNVIRLAMYTQEYGGYCNGGDREGLKQLIDNGVSYASQLGMYVIIDWHILSDGNPNQHKDEALEFFDEMSSKYAGYNNVIYEICNEPQNSDWNSQIKPYAQEVIARIRQHTDALILVGTNRWSQDVDEVIGNRLDDDNVMYVVHFYAGTQKEWVRNKMIAALDAGIPVFISECSICDASGNGGIDYGSADAWFSLLNERGISYIAWSLSNKSETSALINSWCDKLSDWSDDDLSDTGRWFKNMMSR</sequence>
<feature type="compositionally biased region" description="Basic and acidic residues" evidence="8">
    <location>
        <begin position="35"/>
        <end position="51"/>
    </location>
</feature>
<dbReference type="InterPro" id="IPR012291">
    <property type="entry name" value="CBM2_carb-bd_dom_sf"/>
</dbReference>
<feature type="region of interest" description="Disordered" evidence="8">
    <location>
        <begin position="35"/>
        <end position="70"/>
    </location>
</feature>
<evidence type="ECO:0000256" key="9">
    <source>
        <dbReference type="SAM" id="Phobius"/>
    </source>
</evidence>
<proteinExistence type="inferred from homology"/>
<dbReference type="PANTHER" id="PTHR34142">
    <property type="entry name" value="ENDO-BETA-1,4-GLUCANASE A"/>
    <property type="match status" value="1"/>
</dbReference>
<dbReference type="InterPro" id="IPR001919">
    <property type="entry name" value="CBD2"/>
</dbReference>
<keyword evidence="9" id="KW-0472">Membrane</keyword>
<evidence type="ECO:0000256" key="1">
    <source>
        <dbReference type="ARBA" id="ARBA00000966"/>
    </source>
</evidence>
<comment type="catalytic activity">
    <reaction evidence="1 7">
        <text>Endohydrolysis of (1-&gt;4)-beta-D-glucosidic linkages in cellulose, lichenin and cereal beta-D-glucans.</text>
        <dbReference type="EC" id="3.2.1.4"/>
    </reaction>
</comment>
<gene>
    <name evidence="11" type="ORF">H8S01_09915</name>
</gene>